<keyword evidence="2" id="KW-0732">Signal</keyword>
<feature type="compositionally biased region" description="Basic and acidic residues" evidence="1">
    <location>
        <begin position="289"/>
        <end position="307"/>
    </location>
</feature>
<gene>
    <name evidence="3" type="ORF">ACFFHK_01230</name>
</gene>
<evidence type="ECO:0008006" key="5">
    <source>
        <dbReference type="Google" id="ProtNLM"/>
    </source>
</evidence>
<reference evidence="3 4" key="1">
    <citation type="submission" date="2024-09" db="EMBL/GenBank/DDBJ databases">
        <authorList>
            <person name="Sun Q."/>
            <person name="Mori K."/>
        </authorList>
    </citation>
    <scope>NUCLEOTIDE SEQUENCE [LARGE SCALE GENOMIC DNA]</scope>
    <source>
        <strain evidence="3 4">CCM 7539</strain>
    </source>
</reference>
<feature type="compositionally biased region" description="Polar residues" evidence="1">
    <location>
        <begin position="166"/>
        <end position="185"/>
    </location>
</feature>
<organism evidence="3 4">
    <name type="scientific">Gallibacterium trehalosifermentans</name>
    <dbReference type="NCBI Taxonomy" id="516935"/>
    <lineage>
        <taxon>Bacteria</taxon>
        <taxon>Pseudomonadati</taxon>
        <taxon>Pseudomonadota</taxon>
        <taxon>Gammaproteobacteria</taxon>
        <taxon>Pasteurellales</taxon>
        <taxon>Pasteurellaceae</taxon>
        <taxon>Gallibacterium</taxon>
    </lineage>
</organism>
<dbReference type="EMBL" id="JBHLWB010000001">
    <property type="protein sequence ID" value="MFC0308329.1"/>
    <property type="molecule type" value="Genomic_DNA"/>
</dbReference>
<feature type="region of interest" description="Disordered" evidence="1">
    <location>
        <begin position="261"/>
        <end position="323"/>
    </location>
</feature>
<proteinExistence type="predicted"/>
<protein>
    <recommendedName>
        <fullName evidence="5">Chalcone isomerase domain-containing protein</fullName>
    </recommendedName>
</protein>
<feature type="signal peptide" evidence="2">
    <location>
        <begin position="1"/>
        <end position="21"/>
    </location>
</feature>
<accession>A0ABV6GY86</accession>
<name>A0ABV6GY86_9PAST</name>
<evidence type="ECO:0000313" key="3">
    <source>
        <dbReference type="EMBL" id="MFC0308329.1"/>
    </source>
</evidence>
<evidence type="ECO:0000256" key="1">
    <source>
        <dbReference type="SAM" id="MobiDB-lite"/>
    </source>
</evidence>
<evidence type="ECO:0000313" key="4">
    <source>
        <dbReference type="Proteomes" id="UP001589767"/>
    </source>
</evidence>
<evidence type="ECO:0000256" key="2">
    <source>
        <dbReference type="SAM" id="SignalP"/>
    </source>
</evidence>
<feature type="compositionally biased region" description="Basic and acidic residues" evidence="1">
    <location>
        <begin position="203"/>
        <end position="220"/>
    </location>
</feature>
<keyword evidence="4" id="KW-1185">Reference proteome</keyword>
<comment type="caution">
    <text evidence="3">The sequence shown here is derived from an EMBL/GenBank/DDBJ whole genome shotgun (WGS) entry which is preliminary data.</text>
</comment>
<dbReference type="RefSeq" id="WP_382368085.1">
    <property type="nucleotide sequence ID" value="NZ_JBHLWB010000001.1"/>
</dbReference>
<sequence>MKFFSFCLGLILSLYVPFSSANWQQVGKAEYNWGPFHIYTVSLFTENGTYNSEQRPLLLRIKFAKPVEGKNFAISMVKEMDIDKINPKEVDQLRKRLIKNFPDFKPNDVLNYIALEQDGYFVLNNTILVEHFDRAFNHQFISIWLDSESSFKKLQPRLLGEDKDSQTNIASKQNMPTNNTESRASANPLLVENKNNTENNADLIDKNNEKKQSDNKKTSHEITTTISPSPMPEVSAENMMTNSDKTEMMNEQALLEKKVSPVINTQHSDTKPEPTVSIKQTEMDSPQPIEKDKENNRNKQEIEKQSELDQPTEPAIEIDPIMPYQKQFYC</sequence>
<feature type="region of interest" description="Disordered" evidence="1">
    <location>
        <begin position="162"/>
        <end position="236"/>
    </location>
</feature>
<dbReference type="Proteomes" id="UP001589767">
    <property type="component" value="Unassembled WGS sequence"/>
</dbReference>
<feature type="chain" id="PRO_5045848203" description="Chalcone isomerase domain-containing protein" evidence="2">
    <location>
        <begin position="22"/>
        <end position="330"/>
    </location>
</feature>